<evidence type="ECO:0000313" key="3">
    <source>
        <dbReference type="Proteomes" id="UP000059113"/>
    </source>
</evidence>
<evidence type="ECO:0000256" key="1">
    <source>
        <dbReference type="SAM" id="MobiDB-lite"/>
    </source>
</evidence>
<dbReference type="KEGG" id="ery:CP97_14726"/>
<name>A0A161I9Z4_9SPHN</name>
<gene>
    <name evidence="2" type="ORF">CP97_14726</name>
</gene>
<sequence>MRFSTPVAPASPEEVGINAKNAGGRNLVSQRGYEPVSS</sequence>
<dbReference type="Proteomes" id="UP000059113">
    <property type="component" value="Chromosome"/>
</dbReference>
<dbReference type="STRING" id="1648404.CP97_14726"/>
<dbReference type="AlphaFoldDB" id="A0A161I9Z4"/>
<protein>
    <submittedName>
        <fullName evidence="2">Uncharacterized protein</fullName>
    </submittedName>
</protein>
<proteinExistence type="predicted"/>
<dbReference type="EMBL" id="CP011310">
    <property type="protein sequence ID" value="ANC50412.1"/>
    <property type="molecule type" value="Genomic_DNA"/>
</dbReference>
<accession>A0A161I9Z4</accession>
<feature type="region of interest" description="Disordered" evidence="1">
    <location>
        <begin position="1"/>
        <end position="38"/>
    </location>
</feature>
<reference evidence="2 3" key="1">
    <citation type="journal article" date="2015" name="Int. J. Syst. Evol. Microbiol.">
        <title>Erythrobacter atlanticus sp. nov., a bacterium from ocean sediment able to degrade polycyclic aromatic hydrocarbons.</title>
        <authorList>
            <person name="Zhuang L."/>
            <person name="Liu Y."/>
            <person name="Wang L."/>
            <person name="Wang W."/>
            <person name="Shao Z."/>
        </authorList>
    </citation>
    <scope>NUCLEOTIDE SEQUENCE [LARGE SCALE GENOMIC DNA]</scope>
    <source>
        <strain evidence="3">s21-N3</strain>
    </source>
</reference>
<keyword evidence="3" id="KW-1185">Reference proteome</keyword>
<reference evidence="3" key="2">
    <citation type="submission" date="2015-04" db="EMBL/GenBank/DDBJ databases">
        <title>The complete genome sequence of Erythrobacter sp. s21-N3.</title>
        <authorList>
            <person name="Zhuang L."/>
            <person name="Liu Y."/>
            <person name="Shao Z."/>
        </authorList>
    </citation>
    <scope>NUCLEOTIDE SEQUENCE [LARGE SCALE GENOMIC DNA]</scope>
    <source>
        <strain evidence="3">s21-N3</strain>
    </source>
</reference>
<organism evidence="2 3">
    <name type="scientific">Aurantiacibacter atlanticus</name>
    <dbReference type="NCBI Taxonomy" id="1648404"/>
    <lineage>
        <taxon>Bacteria</taxon>
        <taxon>Pseudomonadati</taxon>
        <taxon>Pseudomonadota</taxon>
        <taxon>Alphaproteobacteria</taxon>
        <taxon>Sphingomonadales</taxon>
        <taxon>Erythrobacteraceae</taxon>
        <taxon>Aurantiacibacter</taxon>
    </lineage>
</organism>
<evidence type="ECO:0000313" key="2">
    <source>
        <dbReference type="EMBL" id="ANC50412.1"/>
    </source>
</evidence>